<dbReference type="PANTHER" id="PTHR32309:SF13">
    <property type="entry name" value="FERRIC ENTEROBACTIN TRANSPORT PROTEIN FEPE"/>
    <property type="match status" value="1"/>
</dbReference>
<sequence length="728" mass="79216">MNRMIEQGVGAADATAPRTMTPHLQERSAPSALAEILSVIRRRRTLIAVIISALLVVGLLFSLLATRKYTASAVLEIQRETGSFVKVEGATSSDNIADQEFYQTQYGLLSSKSLAERVANDLALYSNTDFLKAAGIIEDDDAATPTTAISAQDRRNRTSAAAAYLLARFKVEPERFSRLVTIEFTGTDPALTKRVIDTWSTDFIRMTLARRYDATSYARNFLEQRLVQLRSRINDSERQLVDYASRQGIVNLPASTTGGERSIVAEDLANTNGELGRAVADRVRAQSRLNNGGAVDEALGNSTINSLRQRRAEQASDYAKMMAQFEPGYPPARALRQQMAQVDRSIAQEVSRVQRTLQESFASAERRETEFQQRMKTLKSGVLDFRRRSIQYNILQREVDTNRQLYDALLQRYKEIGVAGGVGVNNISVVDTAELPTRPSSPKLLLNMAIALVLGIGLSALAAFLLEQIDQGITDPGQVEGALGVPLLGTTPKLAGDPVTLLGDRKTAISEAYLSVQTNLGFSTHRGFPASLAVTSSRAAEGKSTTAFAIAQSLGRTKRRVLLVDADMRSPSVHHLLNLSNDRGFSNYLTGEDDLDNLIVRAANEPMAIMTAGPQPPSAPELLSGDRFRTLIGELLARYDHVVFDIPPVMGLADAPLIASAVEGVVFVIEASGTHVSMAKVALGRLQNANARIFGTVLTKFDTKRGLFGSGYEYGYGYGYGDTAKKPA</sequence>
<dbReference type="InterPro" id="IPR027417">
    <property type="entry name" value="P-loop_NTPase"/>
</dbReference>
<reference evidence="21 22" key="1">
    <citation type="submission" date="2019-09" db="EMBL/GenBank/DDBJ databases">
        <authorList>
            <person name="Dittami M. S."/>
        </authorList>
    </citation>
    <scope>NUCLEOTIDE SEQUENCE [LARGE SCALE GENOMIC DNA]</scope>
    <source>
        <strain evidence="21">SPHINGO391</strain>
    </source>
</reference>
<keyword evidence="10" id="KW-0418">Kinase</keyword>
<evidence type="ECO:0000256" key="3">
    <source>
        <dbReference type="ARBA" id="ARBA00008883"/>
    </source>
</evidence>
<evidence type="ECO:0000256" key="10">
    <source>
        <dbReference type="ARBA" id="ARBA00022777"/>
    </source>
</evidence>
<dbReference type="Pfam" id="PF02706">
    <property type="entry name" value="Wzz"/>
    <property type="match status" value="1"/>
</dbReference>
<dbReference type="SUPFAM" id="SSF52540">
    <property type="entry name" value="P-loop containing nucleoside triphosphate hydrolases"/>
    <property type="match status" value="1"/>
</dbReference>
<evidence type="ECO:0000256" key="8">
    <source>
        <dbReference type="ARBA" id="ARBA00022692"/>
    </source>
</evidence>
<dbReference type="InterPro" id="IPR050445">
    <property type="entry name" value="Bact_polysacc_biosynth/exp"/>
</dbReference>
<dbReference type="RefSeq" id="WP_151989583.1">
    <property type="nucleotide sequence ID" value="NZ_LR701502.1"/>
</dbReference>
<comment type="similarity">
    <text evidence="3">Belongs to the etk/wzc family.</text>
</comment>
<protein>
    <recommendedName>
        <fullName evidence="4">non-specific protein-tyrosine kinase</fullName>
        <ecNumber evidence="4">2.7.10.2</ecNumber>
    </recommendedName>
</protein>
<dbReference type="PANTHER" id="PTHR32309">
    <property type="entry name" value="TYROSINE-PROTEIN KINASE"/>
    <property type="match status" value="1"/>
</dbReference>
<proteinExistence type="inferred from homology"/>
<evidence type="ECO:0000256" key="16">
    <source>
        <dbReference type="SAM" id="Coils"/>
    </source>
</evidence>
<dbReference type="GO" id="GO:0005524">
    <property type="term" value="F:ATP binding"/>
    <property type="evidence" value="ECO:0007669"/>
    <property type="project" value="UniProtKB-KW"/>
</dbReference>
<evidence type="ECO:0000313" key="22">
    <source>
        <dbReference type="Proteomes" id="UP000326857"/>
    </source>
</evidence>
<feature type="domain" description="Polysaccharide chain length determinant N-terminal" evidence="18">
    <location>
        <begin position="33"/>
        <end position="122"/>
    </location>
</feature>
<dbReference type="Gene3D" id="3.40.50.300">
    <property type="entry name" value="P-loop containing nucleotide triphosphate hydrolases"/>
    <property type="match status" value="1"/>
</dbReference>
<evidence type="ECO:0000256" key="17">
    <source>
        <dbReference type="SAM" id="Phobius"/>
    </source>
</evidence>
<dbReference type="EC" id="2.7.10.2" evidence="4"/>
<feature type="domain" description="AAA" evidence="19">
    <location>
        <begin position="538"/>
        <end position="660"/>
    </location>
</feature>
<feature type="domain" description="Tyrosine-protein kinase G-rich" evidence="20">
    <location>
        <begin position="395"/>
        <end position="465"/>
    </location>
</feature>
<gene>
    <name evidence="21" type="ORF">SPHINGO391_80029</name>
</gene>
<evidence type="ECO:0000256" key="2">
    <source>
        <dbReference type="ARBA" id="ARBA00007316"/>
    </source>
</evidence>
<keyword evidence="11" id="KW-0067">ATP-binding</keyword>
<keyword evidence="16" id="KW-0175">Coiled coil</keyword>
<comment type="similarity">
    <text evidence="2">Belongs to the CpsD/CapB family.</text>
</comment>
<organism evidence="21 22">
    <name type="scientific">Sphingomonas aurantiaca</name>
    <dbReference type="NCBI Taxonomy" id="185949"/>
    <lineage>
        <taxon>Bacteria</taxon>
        <taxon>Pseudomonadati</taxon>
        <taxon>Pseudomonadota</taxon>
        <taxon>Alphaproteobacteria</taxon>
        <taxon>Sphingomonadales</taxon>
        <taxon>Sphingomonadaceae</taxon>
        <taxon>Sphingomonas</taxon>
    </lineage>
</organism>
<dbReference type="GO" id="GO:0005886">
    <property type="term" value="C:plasma membrane"/>
    <property type="evidence" value="ECO:0007669"/>
    <property type="project" value="UniProtKB-SubCell"/>
</dbReference>
<keyword evidence="6" id="KW-0997">Cell inner membrane</keyword>
<keyword evidence="14" id="KW-0829">Tyrosine-protein kinase</keyword>
<evidence type="ECO:0000256" key="9">
    <source>
        <dbReference type="ARBA" id="ARBA00022741"/>
    </source>
</evidence>
<feature type="coiled-coil region" evidence="16">
    <location>
        <begin position="219"/>
        <end position="246"/>
    </location>
</feature>
<evidence type="ECO:0000256" key="12">
    <source>
        <dbReference type="ARBA" id="ARBA00022989"/>
    </source>
</evidence>
<dbReference type="NCBIfam" id="TIGR01007">
    <property type="entry name" value="eps_fam"/>
    <property type="match status" value="1"/>
</dbReference>
<dbReference type="InterPro" id="IPR025669">
    <property type="entry name" value="AAA_dom"/>
</dbReference>
<keyword evidence="5" id="KW-1003">Cell membrane</keyword>
<evidence type="ECO:0000256" key="13">
    <source>
        <dbReference type="ARBA" id="ARBA00023136"/>
    </source>
</evidence>
<evidence type="ECO:0000256" key="4">
    <source>
        <dbReference type="ARBA" id="ARBA00011903"/>
    </source>
</evidence>
<evidence type="ECO:0000256" key="6">
    <source>
        <dbReference type="ARBA" id="ARBA00022519"/>
    </source>
</evidence>
<dbReference type="GO" id="GO:0004715">
    <property type="term" value="F:non-membrane spanning protein tyrosine kinase activity"/>
    <property type="evidence" value="ECO:0007669"/>
    <property type="project" value="UniProtKB-EC"/>
</dbReference>
<evidence type="ECO:0000259" key="18">
    <source>
        <dbReference type="Pfam" id="PF02706"/>
    </source>
</evidence>
<name>A0A5E8ANR8_9SPHN</name>
<accession>A0A5E8ANR8</accession>
<evidence type="ECO:0000256" key="14">
    <source>
        <dbReference type="ARBA" id="ARBA00023137"/>
    </source>
</evidence>
<dbReference type="EMBL" id="CABVLI010000053">
    <property type="protein sequence ID" value="VVT32630.1"/>
    <property type="molecule type" value="Genomic_DNA"/>
</dbReference>
<keyword evidence="9" id="KW-0547">Nucleotide-binding</keyword>
<evidence type="ECO:0000259" key="19">
    <source>
        <dbReference type="Pfam" id="PF13614"/>
    </source>
</evidence>
<dbReference type="Pfam" id="PF13807">
    <property type="entry name" value="GNVR"/>
    <property type="match status" value="1"/>
</dbReference>
<keyword evidence="7" id="KW-0808">Transferase</keyword>
<evidence type="ECO:0000256" key="11">
    <source>
        <dbReference type="ARBA" id="ARBA00022840"/>
    </source>
</evidence>
<comment type="subcellular location">
    <subcellularLocation>
        <location evidence="1">Cell inner membrane</location>
        <topology evidence="1">Multi-pass membrane protein</topology>
    </subcellularLocation>
</comment>
<dbReference type="CDD" id="cd05387">
    <property type="entry name" value="BY-kinase"/>
    <property type="match status" value="1"/>
</dbReference>
<dbReference type="Proteomes" id="UP000326857">
    <property type="component" value="Unassembled WGS sequence"/>
</dbReference>
<evidence type="ECO:0000259" key="20">
    <source>
        <dbReference type="Pfam" id="PF13807"/>
    </source>
</evidence>
<comment type="catalytic activity">
    <reaction evidence="15">
        <text>L-tyrosyl-[protein] + ATP = O-phospho-L-tyrosyl-[protein] + ADP + H(+)</text>
        <dbReference type="Rhea" id="RHEA:10596"/>
        <dbReference type="Rhea" id="RHEA-COMP:10136"/>
        <dbReference type="Rhea" id="RHEA-COMP:20101"/>
        <dbReference type="ChEBI" id="CHEBI:15378"/>
        <dbReference type="ChEBI" id="CHEBI:30616"/>
        <dbReference type="ChEBI" id="CHEBI:46858"/>
        <dbReference type="ChEBI" id="CHEBI:61978"/>
        <dbReference type="ChEBI" id="CHEBI:456216"/>
        <dbReference type="EC" id="2.7.10.2"/>
    </reaction>
</comment>
<keyword evidence="12 17" id="KW-1133">Transmembrane helix</keyword>
<dbReference type="Pfam" id="PF13614">
    <property type="entry name" value="AAA_31"/>
    <property type="match status" value="1"/>
</dbReference>
<evidence type="ECO:0000256" key="5">
    <source>
        <dbReference type="ARBA" id="ARBA00022475"/>
    </source>
</evidence>
<evidence type="ECO:0000313" key="21">
    <source>
        <dbReference type="EMBL" id="VVT32630.1"/>
    </source>
</evidence>
<keyword evidence="13 17" id="KW-0472">Membrane</keyword>
<evidence type="ECO:0000256" key="1">
    <source>
        <dbReference type="ARBA" id="ARBA00004429"/>
    </source>
</evidence>
<dbReference type="InterPro" id="IPR005702">
    <property type="entry name" value="Wzc-like_C"/>
</dbReference>
<evidence type="ECO:0000256" key="15">
    <source>
        <dbReference type="ARBA" id="ARBA00051245"/>
    </source>
</evidence>
<feature type="transmembrane region" description="Helical" evidence="17">
    <location>
        <begin position="46"/>
        <end position="65"/>
    </location>
</feature>
<dbReference type="InterPro" id="IPR032807">
    <property type="entry name" value="GNVR"/>
</dbReference>
<dbReference type="InterPro" id="IPR003856">
    <property type="entry name" value="LPS_length_determ_N"/>
</dbReference>
<dbReference type="AlphaFoldDB" id="A0A5E8ANR8"/>
<evidence type="ECO:0000256" key="7">
    <source>
        <dbReference type="ARBA" id="ARBA00022679"/>
    </source>
</evidence>
<keyword evidence="8 17" id="KW-0812">Transmembrane</keyword>